<feature type="transmembrane region" description="Helical" evidence="9">
    <location>
        <begin position="485"/>
        <end position="505"/>
    </location>
</feature>
<feature type="region of interest" description="Disordered" evidence="8">
    <location>
        <begin position="278"/>
        <end position="297"/>
    </location>
</feature>
<evidence type="ECO:0000259" key="10">
    <source>
        <dbReference type="PROSITE" id="PS50011"/>
    </source>
</evidence>
<dbReference type="EMBL" id="BAAARW010000030">
    <property type="protein sequence ID" value="GAA2446661.1"/>
    <property type="molecule type" value="Genomic_DNA"/>
</dbReference>
<dbReference type="Gene3D" id="1.10.510.10">
    <property type="entry name" value="Transferase(Phosphotransferase) domain 1"/>
    <property type="match status" value="1"/>
</dbReference>
<dbReference type="PANTHER" id="PTHR43289">
    <property type="entry name" value="MITOGEN-ACTIVATED PROTEIN KINASE KINASE KINASE 20-RELATED"/>
    <property type="match status" value="1"/>
</dbReference>
<dbReference type="CDD" id="cd14014">
    <property type="entry name" value="STKc_PknB_like"/>
    <property type="match status" value="1"/>
</dbReference>
<dbReference type="InterPro" id="IPR000719">
    <property type="entry name" value="Prot_kinase_dom"/>
</dbReference>
<dbReference type="InterPro" id="IPR008271">
    <property type="entry name" value="Ser/Thr_kinase_AS"/>
</dbReference>
<keyword evidence="6 7" id="KW-0067">ATP-binding</keyword>
<feature type="transmembrane region" description="Helical" evidence="9">
    <location>
        <begin position="351"/>
        <end position="369"/>
    </location>
</feature>
<dbReference type="EC" id="2.7.11.1" evidence="1"/>
<reference evidence="12" key="1">
    <citation type="journal article" date="2019" name="Int. J. Syst. Evol. Microbiol.">
        <title>The Global Catalogue of Microorganisms (GCM) 10K type strain sequencing project: providing services to taxonomists for standard genome sequencing and annotation.</title>
        <authorList>
            <consortium name="The Broad Institute Genomics Platform"/>
            <consortium name="The Broad Institute Genome Sequencing Center for Infectious Disease"/>
            <person name="Wu L."/>
            <person name="Ma J."/>
        </authorList>
    </citation>
    <scope>NUCLEOTIDE SEQUENCE [LARGE SCALE GENOMIC DNA]</scope>
    <source>
        <strain evidence="12">JCM 3325</strain>
    </source>
</reference>
<evidence type="ECO:0000256" key="5">
    <source>
        <dbReference type="ARBA" id="ARBA00022777"/>
    </source>
</evidence>
<evidence type="ECO:0000256" key="2">
    <source>
        <dbReference type="ARBA" id="ARBA00022527"/>
    </source>
</evidence>
<sequence length="515" mass="55653">MSWDGDGVLAGRYRNLGRIGQGGMGSVWRAHDVDLDREVAVKELRVPEQVTDQERRVWYARMEREARAAARLRHTGIVTVYDRVMGEDGRPWIVMELVRGRSLEQLLAEQKALPQGQVAAIGLAMLDALSAAHAQGVVHRDVKPANVLLEGDRVLLTDFGIAALEGDVTITRSGMVLGTPAYMSPEQVEGKAVTPASDLWSLAATLYAAVEGRRPFDGPSHGAVFVAIATRQPPPPQCGGPLAQALNGMLRKNPDERLSPDQVRDLLNAVLDPTANTAETAADAGPPIPHRPPRTALLHPPTSDIPLRRYRTALVRAALLCTALAFLAFLAGPWRGTSGTPPIEVYSDDVFQMLPVVVAFILMCGLWFLPHRPTLVLALVFAILVGLHVESLIVYGNRRPSGDIPVIEPNVGFEISWVLSTLAFMLAFAAVNPSLAGRVTDPPARRALLTAAVLAEGLVALLWVVPVYEAAGSGLDLDSDHNGPLIAPLMLLGLIWLGAQPFIWSSKVRAEFSRR</sequence>
<keyword evidence="9" id="KW-0472">Membrane</keyword>
<keyword evidence="9" id="KW-1133">Transmembrane helix</keyword>
<feature type="transmembrane region" description="Helical" evidence="9">
    <location>
        <begin position="376"/>
        <end position="395"/>
    </location>
</feature>
<feature type="transmembrane region" description="Helical" evidence="9">
    <location>
        <begin position="313"/>
        <end position="331"/>
    </location>
</feature>
<dbReference type="Pfam" id="PF00069">
    <property type="entry name" value="Pkinase"/>
    <property type="match status" value="1"/>
</dbReference>
<keyword evidence="4 7" id="KW-0547">Nucleotide-binding</keyword>
<keyword evidence="5" id="KW-0418">Kinase</keyword>
<evidence type="ECO:0000313" key="12">
    <source>
        <dbReference type="Proteomes" id="UP001501231"/>
    </source>
</evidence>
<dbReference type="Gene3D" id="3.30.200.20">
    <property type="entry name" value="Phosphorylase Kinase, domain 1"/>
    <property type="match status" value="1"/>
</dbReference>
<dbReference type="RefSeq" id="WP_344595552.1">
    <property type="nucleotide sequence ID" value="NZ_BAAARW010000030.1"/>
</dbReference>
<proteinExistence type="predicted"/>
<evidence type="ECO:0000256" key="9">
    <source>
        <dbReference type="SAM" id="Phobius"/>
    </source>
</evidence>
<dbReference type="PROSITE" id="PS00108">
    <property type="entry name" value="PROTEIN_KINASE_ST"/>
    <property type="match status" value="1"/>
</dbReference>
<protein>
    <recommendedName>
        <fullName evidence="1">non-specific serine/threonine protein kinase</fullName>
        <ecNumber evidence="1">2.7.11.1</ecNumber>
    </recommendedName>
</protein>
<evidence type="ECO:0000256" key="3">
    <source>
        <dbReference type="ARBA" id="ARBA00022679"/>
    </source>
</evidence>
<evidence type="ECO:0000256" key="8">
    <source>
        <dbReference type="SAM" id="MobiDB-lite"/>
    </source>
</evidence>
<keyword evidence="12" id="KW-1185">Reference proteome</keyword>
<organism evidence="11 12">
    <name type="scientific">Actinomadura vinacea</name>
    <dbReference type="NCBI Taxonomy" id="115336"/>
    <lineage>
        <taxon>Bacteria</taxon>
        <taxon>Bacillati</taxon>
        <taxon>Actinomycetota</taxon>
        <taxon>Actinomycetes</taxon>
        <taxon>Streptosporangiales</taxon>
        <taxon>Thermomonosporaceae</taxon>
        <taxon>Actinomadura</taxon>
    </lineage>
</organism>
<dbReference type="PANTHER" id="PTHR43289:SF6">
    <property type="entry name" value="SERINE_THREONINE-PROTEIN KINASE NEKL-3"/>
    <property type="match status" value="1"/>
</dbReference>
<name>A0ABP5XCX3_9ACTN</name>
<evidence type="ECO:0000256" key="6">
    <source>
        <dbReference type="ARBA" id="ARBA00022840"/>
    </source>
</evidence>
<evidence type="ECO:0000256" key="1">
    <source>
        <dbReference type="ARBA" id="ARBA00012513"/>
    </source>
</evidence>
<accession>A0ABP5XCX3</accession>
<comment type="caution">
    <text evidence="11">The sequence shown here is derived from an EMBL/GenBank/DDBJ whole genome shotgun (WGS) entry which is preliminary data.</text>
</comment>
<gene>
    <name evidence="11" type="ORF">GCM10010191_74690</name>
</gene>
<dbReference type="InterPro" id="IPR011009">
    <property type="entry name" value="Kinase-like_dom_sf"/>
</dbReference>
<dbReference type="InterPro" id="IPR017441">
    <property type="entry name" value="Protein_kinase_ATP_BS"/>
</dbReference>
<dbReference type="SUPFAM" id="SSF56112">
    <property type="entry name" value="Protein kinase-like (PK-like)"/>
    <property type="match status" value="1"/>
</dbReference>
<keyword evidence="9" id="KW-0812">Transmembrane</keyword>
<evidence type="ECO:0000313" key="11">
    <source>
        <dbReference type="EMBL" id="GAA2446661.1"/>
    </source>
</evidence>
<evidence type="ECO:0000256" key="7">
    <source>
        <dbReference type="PROSITE-ProRule" id="PRU10141"/>
    </source>
</evidence>
<dbReference type="Proteomes" id="UP001501231">
    <property type="component" value="Unassembled WGS sequence"/>
</dbReference>
<evidence type="ECO:0000256" key="4">
    <source>
        <dbReference type="ARBA" id="ARBA00022741"/>
    </source>
</evidence>
<dbReference type="PROSITE" id="PS50011">
    <property type="entry name" value="PROTEIN_KINASE_DOM"/>
    <property type="match status" value="1"/>
</dbReference>
<feature type="transmembrane region" description="Helical" evidence="9">
    <location>
        <begin position="415"/>
        <end position="435"/>
    </location>
</feature>
<dbReference type="PROSITE" id="PS00107">
    <property type="entry name" value="PROTEIN_KINASE_ATP"/>
    <property type="match status" value="1"/>
</dbReference>
<dbReference type="SMART" id="SM00220">
    <property type="entry name" value="S_TKc"/>
    <property type="match status" value="1"/>
</dbReference>
<feature type="domain" description="Protein kinase" evidence="10">
    <location>
        <begin position="13"/>
        <end position="271"/>
    </location>
</feature>
<keyword evidence="2" id="KW-0723">Serine/threonine-protein kinase</keyword>
<feature type="binding site" evidence="7">
    <location>
        <position position="42"/>
    </location>
    <ligand>
        <name>ATP</name>
        <dbReference type="ChEBI" id="CHEBI:30616"/>
    </ligand>
</feature>
<feature type="transmembrane region" description="Helical" evidence="9">
    <location>
        <begin position="447"/>
        <end position="465"/>
    </location>
</feature>
<keyword evidence="3" id="KW-0808">Transferase</keyword>